<dbReference type="Proteomes" id="UP001054945">
    <property type="component" value="Unassembled WGS sequence"/>
</dbReference>
<proteinExistence type="predicted"/>
<organism evidence="1 2">
    <name type="scientific">Caerostris extrusa</name>
    <name type="common">Bark spider</name>
    <name type="synonym">Caerostris bankana</name>
    <dbReference type="NCBI Taxonomy" id="172846"/>
    <lineage>
        <taxon>Eukaryota</taxon>
        <taxon>Metazoa</taxon>
        <taxon>Ecdysozoa</taxon>
        <taxon>Arthropoda</taxon>
        <taxon>Chelicerata</taxon>
        <taxon>Arachnida</taxon>
        <taxon>Araneae</taxon>
        <taxon>Araneomorphae</taxon>
        <taxon>Entelegynae</taxon>
        <taxon>Araneoidea</taxon>
        <taxon>Araneidae</taxon>
        <taxon>Caerostris</taxon>
    </lineage>
</organism>
<protein>
    <submittedName>
        <fullName evidence="1">Uncharacterized protein</fullName>
    </submittedName>
</protein>
<comment type="caution">
    <text evidence="1">The sequence shown here is derived from an EMBL/GenBank/DDBJ whole genome shotgun (WGS) entry which is preliminary data.</text>
</comment>
<name>A0AAV4NW18_CAEEX</name>
<gene>
    <name evidence="1" type="ORF">CEXT_523651</name>
</gene>
<dbReference type="EMBL" id="BPLR01021279">
    <property type="protein sequence ID" value="GIX87963.1"/>
    <property type="molecule type" value="Genomic_DNA"/>
</dbReference>
<evidence type="ECO:0000313" key="2">
    <source>
        <dbReference type="Proteomes" id="UP001054945"/>
    </source>
</evidence>
<sequence length="115" mass="13188">MNSYENYNRALEMNRKDADTEAKSAEWQLYEERLIPLTSFIGAISSSKMSRVTDAMEAAVSMEHPCTVYRPSANMARKIAWYILEITPAIFTDTVTRMIQGMAPFAGRLWKSKRK</sequence>
<evidence type="ECO:0000313" key="1">
    <source>
        <dbReference type="EMBL" id="GIX87963.1"/>
    </source>
</evidence>
<keyword evidence="2" id="KW-1185">Reference proteome</keyword>
<dbReference type="AlphaFoldDB" id="A0AAV4NW18"/>
<accession>A0AAV4NW18</accession>
<reference evidence="1 2" key="1">
    <citation type="submission" date="2021-06" db="EMBL/GenBank/DDBJ databases">
        <title>Caerostris extrusa draft genome.</title>
        <authorList>
            <person name="Kono N."/>
            <person name="Arakawa K."/>
        </authorList>
    </citation>
    <scope>NUCLEOTIDE SEQUENCE [LARGE SCALE GENOMIC DNA]</scope>
</reference>